<comment type="caution">
    <text evidence="2">The sequence shown here is derived from an EMBL/GenBank/DDBJ whole genome shotgun (WGS) entry which is preliminary data.</text>
</comment>
<dbReference type="Proteomes" id="UP000215188">
    <property type="component" value="Unassembled WGS sequence"/>
</dbReference>
<feature type="chain" id="PRO_5013370981" description="Outer membrane protein beta-barrel domain-containing protein" evidence="1">
    <location>
        <begin position="24"/>
        <end position="260"/>
    </location>
</feature>
<keyword evidence="3" id="KW-1185">Reference proteome</keyword>
<organism evidence="2 3">
    <name type="scientific">Polynucleobacter cosmopolitanus</name>
    <dbReference type="NCBI Taxonomy" id="351345"/>
    <lineage>
        <taxon>Bacteria</taxon>
        <taxon>Pseudomonadati</taxon>
        <taxon>Pseudomonadota</taxon>
        <taxon>Betaproteobacteria</taxon>
        <taxon>Burkholderiales</taxon>
        <taxon>Burkholderiaceae</taxon>
        <taxon>Polynucleobacter</taxon>
    </lineage>
</organism>
<evidence type="ECO:0008006" key="4">
    <source>
        <dbReference type="Google" id="ProtNLM"/>
    </source>
</evidence>
<gene>
    <name evidence="2" type="ORF">AOC33_04980</name>
</gene>
<sequence length="260" mass="28590">MKITYFKAVCLFIVASVSGVIHAQTQISTNPIAPIANEWKFSLTPYLWLPGISTEAPLPETNSSSDVTAGDVLKHLSGVAMLSGQARYGKWGLLADAAHAEFTDEHVRGGNVISTSSTATIKLTTFTGGVSYNVFHEPQLSIDTLVSLRTVNVKANWRIDFNHFDDLSLSKRARATDPVIGIKGRSRISSTDWFMPFYFDMGGQGSKTDMTWQAMVGIGKAYRWGDMMLGYRTLYYDMKAGEPLQKTKLGGLSFGMGFNF</sequence>
<feature type="signal peptide" evidence="1">
    <location>
        <begin position="1"/>
        <end position="23"/>
    </location>
</feature>
<dbReference type="EMBL" id="NJGG01000001">
    <property type="protein sequence ID" value="OXL16415.1"/>
    <property type="molecule type" value="Genomic_DNA"/>
</dbReference>
<protein>
    <recommendedName>
        <fullName evidence="4">Outer membrane protein beta-barrel domain-containing protein</fullName>
    </recommendedName>
</protein>
<dbReference type="AlphaFoldDB" id="A0A229FWP9"/>
<name>A0A229FWP9_9BURK</name>
<evidence type="ECO:0000313" key="3">
    <source>
        <dbReference type="Proteomes" id="UP000215188"/>
    </source>
</evidence>
<evidence type="ECO:0000256" key="1">
    <source>
        <dbReference type="SAM" id="SignalP"/>
    </source>
</evidence>
<dbReference type="RefSeq" id="WP_089515441.1">
    <property type="nucleotide sequence ID" value="NZ_NJGG01000001.1"/>
</dbReference>
<accession>A0A229FWP9</accession>
<reference evidence="2 3" key="1">
    <citation type="submission" date="2017-06" db="EMBL/GenBank/DDBJ databases">
        <title>Reclassification of a Polynucleobacter cosmopolitanus strain isolated from tropical Lake Victoria as Polynucleobacter victoriensis comb. nov.</title>
        <authorList>
            <person name="Hahn M.W."/>
        </authorList>
    </citation>
    <scope>NUCLEOTIDE SEQUENCE [LARGE SCALE GENOMIC DNA]</scope>
    <source>
        <strain evidence="2 3">MWH-MoIso2</strain>
    </source>
</reference>
<dbReference type="OrthoDB" id="6555107at2"/>
<evidence type="ECO:0000313" key="2">
    <source>
        <dbReference type="EMBL" id="OXL16415.1"/>
    </source>
</evidence>
<keyword evidence="1" id="KW-0732">Signal</keyword>
<proteinExistence type="predicted"/>